<dbReference type="GO" id="GO:0031177">
    <property type="term" value="F:phosphopantetheine binding"/>
    <property type="evidence" value="ECO:0007669"/>
    <property type="project" value="TreeGrafter"/>
</dbReference>
<feature type="domain" description="Condensation" evidence="2">
    <location>
        <begin position="82"/>
        <end position="383"/>
    </location>
</feature>
<evidence type="ECO:0008006" key="5">
    <source>
        <dbReference type="Google" id="ProtNLM"/>
    </source>
</evidence>
<dbReference type="GO" id="GO:0043041">
    <property type="term" value="P:amino acid activation for nonribosomal peptide biosynthetic process"/>
    <property type="evidence" value="ECO:0007669"/>
    <property type="project" value="TreeGrafter"/>
</dbReference>
<accession>A0A0F4QXZ6</accession>
<dbReference type="PROSITE" id="PS00455">
    <property type="entry name" value="AMP_BINDING"/>
    <property type="match status" value="1"/>
</dbReference>
<keyword evidence="4" id="KW-1185">Reference proteome</keyword>
<dbReference type="SUPFAM" id="SSF52777">
    <property type="entry name" value="CoA-dependent acyltransferases"/>
    <property type="match status" value="2"/>
</dbReference>
<evidence type="ECO:0000259" key="1">
    <source>
        <dbReference type="Pfam" id="PF00501"/>
    </source>
</evidence>
<dbReference type="Gene3D" id="3.30.559.30">
    <property type="entry name" value="Nonribosomal peptide synthetase, condensation domain"/>
    <property type="match status" value="1"/>
</dbReference>
<dbReference type="OrthoDB" id="9766486at2"/>
<dbReference type="PANTHER" id="PTHR45527:SF1">
    <property type="entry name" value="FATTY ACID SYNTHASE"/>
    <property type="match status" value="1"/>
</dbReference>
<evidence type="ECO:0000259" key="2">
    <source>
        <dbReference type="Pfam" id="PF00668"/>
    </source>
</evidence>
<dbReference type="GO" id="GO:0003824">
    <property type="term" value="F:catalytic activity"/>
    <property type="evidence" value="ECO:0007669"/>
    <property type="project" value="InterPro"/>
</dbReference>
<dbReference type="Gene3D" id="3.30.559.10">
    <property type="entry name" value="Chloramphenicol acetyltransferase-like domain"/>
    <property type="match status" value="1"/>
</dbReference>
<dbReference type="RefSeq" id="WP_046004075.1">
    <property type="nucleotide sequence ID" value="NZ_JXYA01000010.1"/>
</dbReference>
<protein>
    <recommendedName>
        <fullName evidence="5">Non-ribosomal peptide synthetase</fullName>
    </recommendedName>
</protein>
<dbReference type="EMBL" id="JXYA01000010">
    <property type="protein sequence ID" value="KJZ11452.1"/>
    <property type="molecule type" value="Genomic_DNA"/>
</dbReference>
<dbReference type="InterPro" id="IPR042099">
    <property type="entry name" value="ANL_N_sf"/>
</dbReference>
<dbReference type="InterPro" id="IPR001242">
    <property type="entry name" value="Condensation_dom"/>
</dbReference>
<reference evidence="3 4" key="1">
    <citation type="journal article" date="2015" name="BMC Genomics">
        <title>Genome mining reveals unlocked bioactive potential of marine Gram-negative bacteria.</title>
        <authorList>
            <person name="Machado H."/>
            <person name="Sonnenschein E.C."/>
            <person name="Melchiorsen J."/>
            <person name="Gram L."/>
        </authorList>
    </citation>
    <scope>NUCLEOTIDE SEQUENCE [LARGE SCALE GENOMIC DNA]</scope>
    <source>
        <strain evidence="3 4">S2471</strain>
    </source>
</reference>
<dbReference type="PANTHER" id="PTHR45527">
    <property type="entry name" value="NONRIBOSOMAL PEPTIDE SYNTHETASE"/>
    <property type="match status" value="1"/>
</dbReference>
<dbReference type="InterPro" id="IPR020845">
    <property type="entry name" value="AMP-binding_CS"/>
</dbReference>
<dbReference type="GO" id="GO:0005737">
    <property type="term" value="C:cytoplasm"/>
    <property type="evidence" value="ECO:0007669"/>
    <property type="project" value="TreeGrafter"/>
</dbReference>
<dbReference type="Pfam" id="PF00501">
    <property type="entry name" value="AMP-binding"/>
    <property type="match status" value="1"/>
</dbReference>
<name>A0A0F4QXZ6_9GAMM</name>
<evidence type="ECO:0000313" key="3">
    <source>
        <dbReference type="EMBL" id="KJZ11452.1"/>
    </source>
</evidence>
<organism evidence="3 4">
    <name type="scientific">Pseudoalteromonas rubra</name>
    <dbReference type="NCBI Taxonomy" id="43658"/>
    <lineage>
        <taxon>Bacteria</taxon>
        <taxon>Pseudomonadati</taxon>
        <taxon>Pseudomonadota</taxon>
        <taxon>Gammaproteobacteria</taxon>
        <taxon>Alteromonadales</taxon>
        <taxon>Pseudoalteromonadaceae</taxon>
        <taxon>Pseudoalteromonas</taxon>
    </lineage>
</organism>
<dbReference type="Proteomes" id="UP000033452">
    <property type="component" value="Unassembled WGS sequence"/>
</dbReference>
<feature type="domain" description="AMP-dependent synthetase/ligase" evidence="1">
    <location>
        <begin position="430"/>
        <end position="618"/>
    </location>
</feature>
<dbReference type="Gene3D" id="3.40.50.12780">
    <property type="entry name" value="N-terminal domain of ligase-like"/>
    <property type="match status" value="1"/>
</dbReference>
<evidence type="ECO:0000313" key="4">
    <source>
        <dbReference type="Proteomes" id="UP000033452"/>
    </source>
</evidence>
<dbReference type="PATRIC" id="fig|43658.5.peg.1290"/>
<dbReference type="GO" id="GO:0044550">
    <property type="term" value="P:secondary metabolite biosynthetic process"/>
    <property type="evidence" value="ECO:0007669"/>
    <property type="project" value="TreeGrafter"/>
</dbReference>
<dbReference type="InterPro" id="IPR000873">
    <property type="entry name" value="AMP-dep_synth/lig_dom"/>
</dbReference>
<dbReference type="Pfam" id="PF00668">
    <property type="entry name" value="Condensation"/>
    <property type="match status" value="1"/>
</dbReference>
<sequence length="639" mass="70891">MNDLTTKQRALSAFKSRVISQLGCDELVHEQLQIATDSVLNPDTLKYHIGGLFHLQGDFCPQDLIKQITLVFNHLCGESELDLDMTQALADKAQARTFAEQFKQRPFELEHGALVRIALRPALQGGYFVVLIAHHILLDGLSLYRLFCKALAMLPLSVKEITTELAQMRYHNTHKHTARHLAFWQTYLQDLPDFMFDYIPPAQAGTQTLSAHFSVPSTQIQALHSLCQQHNVGFHVYIAHLLGKFYQHHFNQSVVVGYALNNQRRNQHNYGMSSKVLPQIVKPAGQTFIESIKTLQWDFNQLFRKSQVPIGEINQCAAVSASARTLVYDVMINYLNPGALMDIDGVDLGSEMLVQSDHSHPISVNLVHNEHSNMEVMLSANPTFIAPTHLQQLATLLENALHLGAQQTLQFNATKNGAVEETPTTPQWQFNVATIESVVDAPVSAPEQEQSHGVCLDSLAYLVFSSGTTGVPKGIMLAQRTLANLCLHHRLDPNLSAPTQVLNTTALGFDVAIQTLLTTLCCGGTLHLTTSNVRKEAANILDNVASNHISRLIVTPSLLHILAAQASFSTHTFDTLEQVIVSGEQMVMSEQVRAFLNRSGATLINQYGPAETHVVTQHSLHDLADPFAMSGWRYNKMRS</sequence>
<gene>
    <name evidence="3" type="ORF">TW77_06150</name>
</gene>
<proteinExistence type="predicted"/>
<dbReference type="InterPro" id="IPR023213">
    <property type="entry name" value="CAT-like_dom_sf"/>
</dbReference>
<comment type="caution">
    <text evidence="3">The sequence shown here is derived from an EMBL/GenBank/DDBJ whole genome shotgun (WGS) entry which is preliminary data.</text>
</comment>
<dbReference type="SUPFAM" id="SSF56801">
    <property type="entry name" value="Acetyl-CoA synthetase-like"/>
    <property type="match status" value="1"/>
</dbReference>
<dbReference type="AlphaFoldDB" id="A0A0F4QXZ6"/>